<dbReference type="AlphaFoldDB" id="A0A4R6VM61"/>
<organism evidence="3 4">
    <name type="scientific">Actinomycetospora succinea</name>
    <dbReference type="NCBI Taxonomy" id="663603"/>
    <lineage>
        <taxon>Bacteria</taxon>
        <taxon>Bacillati</taxon>
        <taxon>Actinomycetota</taxon>
        <taxon>Actinomycetes</taxon>
        <taxon>Pseudonocardiales</taxon>
        <taxon>Pseudonocardiaceae</taxon>
        <taxon>Actinomycetospora</taxon>
    </lineage>
</organism>
<keyword evidence="2" id="KW-0812">Transmembrane</keyword>
<feature type="transmembrane region" description="Helical" evidence="2">
    <location>
        <begin position="59"/>
        <end position="76"/>
    </location>
</feature>
<evidence type="ECO:0000256" key="1">
    <source>
        <dbReference type="SAM" id="MobiDB-lite"/>
    </source>
</evidence>
<dbReference type="Proteomes" id="UP000295705">
    <property type="component" value="Unassembled WGS sequence"/>
</dbReference>
<dbReference type="InterPro" id="IPR038468">
    <property type="entry name" value="MmpS_C"/>
</dbReference>
<feature type="transmembrane region" description="Helical" evidence="2">
    <location>
        <begin position="34"/>
        <end position="53"/>
    </location>
</feature>
<dbReference type="Gene3D" id="2.60.40.2880">
    <property type="entry name" value="MmpS1-5, C-terminal soluble domain"/>
    <property type="match status" value="1"/>
</dbReference>
<dbReference type="RefSeq" id="WP_133824293.1">
    <property type="nucleotide sequence ID" value="NZ_BAABHR010000015.1"/>
</dbReference>
<proteinExistence type="predicted"/>
<feature type="transmembrane region" description="Helical" evidence="2">
    <location>
        <begin position="83"/>
        <end position="103"/>
    </location>
</feature>
<feature type="region of interest" description="Disordered" evidence="1">
    <location>
        <begin position="1"/>
        <end position="26"/>
    </location>
</feature>
<keyword evidence="4" id="KW-1185">Reference proteome</keyword>
<keyword evidence="2" id="KW-1133">Transmembrane helix</keyword>
<dbReference type="EMBL" id="SNYO01000001">
    <property type="protein sequence ID" value="TDQ64839.1"/>
    <property type="molecule type" value="Genomic_DNA"/>
</dbReference>
<evidence type="ECO:0000313" key="3">
    <source>
        <dbReference type="EMBL" id="TDQ64839.1"/>
    </source>
</evidence>
<dbReference type="OrthoDB" id="4555598at2"/>
<accession>A0A4R6VM61</accession>
<evidence type="ECO:0000256" key="2">
    <source>
        <dbReference type="SAM" id="Phobius"/>
    </source>
</evidence>
<evidence type="ECO:0008006" key="5">
    <source>
        <dbReference type="Google" id="ProtNLM"/>
    </source>
</evidence>
<gene>
    <name evidence="3" type="ORF">EV188_10186</name>
</gene>
<comment type="caution">
    <text evidence="3">The sequence shown here is derived from an EMBL/GenBank/DDBJ whole genome shotgun (WGS) entry which is preliminary data.</text>
</comment>
<protein>
    <recommendedName>
        <fullName evidence="5">MmpS family membrane protein</fullName>
    </recommendedName>
</protein>
<reference evidence="3 4" key="1">
    <citation type="submission" date="2019-03" db="EMBL/GenBank/DDBJ databases">
        <title>Genomic Encyclopedia of Type Strains, Phase IV (KMG-IV): sequencing the most valuable type-strain genomes for metagenomic binning, comparative biology and taxonomic classification.</title>
        <authorList>
            <person name="Goeker M."/>
        </authorList>
    </citation>
    <scope>NUCLEOTIDE SEQUENCE [LARGE SCALE GENOMIC DNA]</scope>
    <source>
        <strain evidence="3 4">DSM 45775</strain>
    </source>
</reference>
<keyword evidence="2" id="KW-0472">Membrane</keyword>
<name>A0A4R6VM61_9PSEU</name>
<sequence length="223" mass="23062">MNLAAQGPPNQAPPPGAWGQPPVSPQAPTSANGWAIAALVLGLVTLGLSPLPVLNQGGILAGLVGIGTGIAAVIVGRRRGSRVVMASVGLGLSVLGVVLSFVFTEMYVRQLDRAFTDAGLPNVSEPYVAGPRTYTLEVTSTGLDSLSSVNWTNSTGGMDSERDRTSPWRQTVTIDDGTGAMVSGGGWVDSGSAELTCTIREGDRVVDTQTVRGQYVNVSCDTY</sequence>
<evidence type="ECO:0000313" key="4">
    <source>
        <dbReference type="Proteomes" id="UP000295705"/>
    </source>
</evidence>